<dbReference type="RefSeq" id="WP_076429124.1">
    <property type="nucleotide sequence ID" value="NZ_FTNO01000001.1"/>
</dbReference>
<reference evidence="3" key="1">
    <citation type="submission" date="2017-01" db="EMBL/GenBank/DDBJ databases">
        <authorList>
            <person name="Varghese N."/>
            <person name="Submissions S."/>
        </authorList>
    </citation>
    <scope>NUCLEOTIDE SEQUENCE [LARGE SCALE GENOMIC DNA]</scope>
    <source>
        <strain evidence="3">CGMCC 1.7737</strain>
    </source>
</reference>
<keyword evidence="3" id="KW-1185">Reference proteome</keyword>
<dbReference type="PANTHER" id="PTHR35610">
    <property type="entry name" value="3-ISOPROPYLMALATE DEHYDRATASE-RELATED"/>
    <property type="match status" value="1"/>
</dbReference>
<dbReference type="EMBL" id="FTNO01000001">
    <property type="protein sequence ID" value="SIR09196.1"/>
    <property type="molecule type" value="Genomic_DNA"/>
</dbReference>
<dbReference type="Pfam" id="PF09754">
    <property type="entry name" value="PAC2"/>
    <property type="match status" value="1"/>
</dbReference>
<dbReference type="AlphaFoldDB" id="A0A1N6Y3S4"/>
<organism evidence="2 3">
    <name type="scientific">Haladaptatus litoreus</name>
    <dbReference type="NCBI Taxonomy" id="553468"/>
    <lineage>
        <taxon>Archaea</taxon>
        <taxon>Methanobacteriati</taxon>
        <taxon>Methanobacteriota</taxon>
        <taxon>Stenosarchaea group</taxon>
        <taxon>Halobacteria</taxon>
        <taxon>Halobacteriales</taxon>
        <taxon>Haladaptataceae</taxon>
        <taxon>Haladaptatus</taxon>
    </lineage>
</organism>
<dbReference type="InterPro" id="IPR038389">
    <property type="entry name" value="PSMG2_sf"/>
</dbReference>
<accession>A0A1N6Y3S4</accession>
<sequence>MSNITVVAEDIELDAPTLVEGLPGLGLVGKIATDHIVEQFDMTYYAGIDCDGIPEIAVYDGDDRELLPPVRLYADEERNLVALKSDVPVSADGSPQFAKCVSSWIQSKDATPLYLSGLPHQKEVGTVPELYGVSTGEMNDVLDERGIGFPNETGAVSGPTGALLHRAGKLGLDAIGLIVQSDPQFPDPAAAQVLIKDGIAPIADIEVNTDDLVERAEDIREQKEQFAQRMQEAEQEESSQAKPLRMFQ</sequence>
<feature type="compositionally biased region" description="Basic and acidic residues" evidence="1">
    <location>
        <begin position="216"/>
        <end position="226"/>
    </location>
</feature>
<dbReference type="Gene3D" id="3.40.50.10900">
    <property type="entry name" value="PAC-like subunit"/>
    <property type="match status" value="1"/>
</dbReference>
<gene>
    <name evidence="2" type="ORF">SAMN05421858_1386</name>
</gene>
<dbReference type="InterPro" id="IPR019151">
    <property type="entry name" value="Proteasome_assmbl_chaperone_2"/>
</dbReference>
<dbReference type="PANTHER" id="PTHR35610:SF8">
    <property type="entry name" value="3-ISOPROPYLMALATE DEHYDRATASE"/>
    <property type="match status" value="1"/>
</dbReference>
<dbReference type="Proteomes" id="UP000186914">
    <property type="component" value="Unassembled WGS sequence"/>
</dbReference>
<evidence type="ECO:0000313" key="2">
    <source>
        <dbReference type="EMBL" id="SIR09196.1"/>
    </source>
</evidence>
<protein>
    <recommendedName>
        <fullName evidence="4">3-isopropylmalate dehydratase</fullName>
    </recommendedName>
</protein>
<name>A0A1N6Y3S4_9EURY</name>
<feature type="region of interest" description="Disordered" evidence="1">
    <location>
        <begin position="216"/>
        <end position="248"/>
    </location>
</feature>
<evidence type="ECO:0008006" key="4">
    <source>
        <dbReference type="Google" id="ProtNLM"/>
    </source>
</evidence>
<proteinExistence type="predicted"/>
<dbReference type="SUPFAM" id="SSF159659">
    <property type="entry name" value="Cgl1923-like"/>
    <property type="match status" value="1"/>
</dbReference>
<dbReference type="OrthoDB" id="35908at2157"/>
<evidence type="ECO:0000313" key="3">
    <source>
        <dbReference type="Proteomes" id="UP000186914"/>
    </source>
</evidence>
<evidence type="ECO:0000256" key="1">
    <source>
        <dbReference type="SAM" id="MobiDB-lite"/>
    </source>
</evidence>